<reference evidence="12" key="1">
    <citation type="submission" date="2020-10" db="EMBL/GenBank/DDBJ databases">
        <authorList>
            <person name="Han B."/>
            <person name="Lu T."/>
            <person name="Zhao Q."/>
            <person name="Huang X."/>
            <person name="Zhao Y."/>
        </authorList>
    </citation>
    <scope>NUCLEOTIDE SEQUENCE</scope>
</reference>
<dbReference type="InterPro" id="IPR000629">
    <property type="entry name" value="RNA-helicase_DEAD-box_CS"/>
</dbReference>
<keyword evidence="3 7" id="KW-0347">Helicase</keyword>
<evidence type="ECO:0000256" key="8">
    <source>
        <dbReference type="SAM" id="MobiDB-lite"/>
    </source>
</evidence>
<dbReference type="Gene3D" id="3.40.50.300">
    <property type="entry name" value="P-loop containing nucleotide triphosphate hydrolases"/>
    <property type="match status" value="2"/>
</dbReference>
<organism evidence="12 13">
    <name type="scientific">Miscanthus lutarioriparius</name>
    <dbReference type="NCBI Taxonomy" id="422564"/>
    <lineage>
        <taxon>Eukaryota</taxon>
        <taxon>Viridiplantae</taxon>
        <taxon>Streptophyta</taxon>
        <taxon>Embryophyta</taxon>
        <taxon>Tracheophyta</taxon>
        <taxon>Spermatophyta</taxon>
        <taxon>Magnoliopsida</taxon>
        <taxon>Liliopsida</taxon>
        <taxon>Poales</taxon>
        <taxon>Poaceae</taxon>
        <taxon>PACMAD clade</taxon>
        <taxon>Panicoideae</taxon>
        <taxon>Andropogonodae</taxon>
        <taxon>Andropogoneae</taxon>
        <taxon>Saccharinae</taxon>
        <taxon>Miscanthus</taxon>
    </lineage>
</organism>
<dbReference type="Pfam" id="PF13959">
    <property type="entry name" value="CTE_SPB4"/>
    <property type="match status" value="1"/>
</dbReference>
<dbReference type="InterPro" id="IPR050079">
    <property type="entry name" value="DEAD_box_RNA_helicase"/>
</dbReference>
<dbReference type="PROSITE" id="PS51195">
    <property type="entry name" value="Q_MOTIF"/>
    <property type="match status" value="1"/>
</dbReference>
<evidence type="ECO:0000256" key="7">
    <source>
        <dbReference type="RuleBase" id="RU000492"/>
    </source>
</evidence>
<dbReference type="Proteomes" id="UP000604825">
    <property type="component" value="Unassembled WGS sequence"/>
</dbReference>
<keyword evidence="13" id="KW-1185">Reference proteome</keyword>
<dbReference type="InterPro" id="IPR025313">
    <property type="entry name" value="SPB4-like_CTE"/>
</dbReference>
<gene>
    <name evidence="12" type="ORF">NCGR_LOCUS22421</name>
</gene>
<evidence type="ECO:0000256" key="1">
    <source>
        <dbReference type="ARBA" id="ARBA00022741"/>
    </source>
</evidence>
<dbReference type="InterPro" id="IPR014001">
    <property type="entry name" value="Helicase_ATP-bd"/>
</dbReference>
<evidence type="ECO:0000256" key="2">
    <source>
        <dbReference type="ARBA" id="ARBA00022801"/>
    </source>
</evidence>
<dbReference type="OrthoDB" id="7396459at2759"/>
<evidence type="ECO:0000313" key="13">
    <source>
        <dbReference type="Proteomes" id="UP000604825"/>
    </source>
</evidence>
<dbReference type="GO" id="GO:0003723">
    <property type="term" value="F:RNA binding"/>
    <property type="evidence" value="ECO:0007669"/>
    <property type="project" value="UniProtKB-KW"/>
</dbReference>
<evidence type="ECO:0000256" key="4">
    <source>
        <dbReference type="ARBA" id="ARBA00022840"/>
    </source>
</evidence>
<dbReference type="InterPro" id="IPR014014">
    <property type="entry name" value="RNA_helicase_DEAD_Q_motif"/>
</dbReference>
<dbReference type="SMART" id="SM01178">
    <property type="entry name" value="DUF4217"/>
    <property type="match status" value="1"/>
</dbReference>
<dbReference type="Pfam" id="PF00271">
    <property type="entry name" value="Helicase_C"/>
    <property type="match status" value="1"/>
</dbReference>
<comment type="similarity">
    <text evidence="7">Belongs to the DEAD box helicase family.</text>
</comment>
<evidence type="ECO:0000259" key="9">
    <source>
        <dbReference type="PROSITE" id="PS51192"/>
    </source>
</evidence>
<dbReference type="SMART" id="SM00490">
    <property type="entry name" value="HELICc"/>
    <property type="match status" value="1"/>
</dbReference>
<dbReference type="Pfam" id="PF00270">
    <property type="entry name" value="DEAD"/>
    <property type="match status" value="1"/>
</dbReference>
<protein>
    <recommendedName>
        <fullName evidence="14">RNA helicase</fullName>
    </recommendedName>
</protein>
<dbReference type="GO" id="GO:0016787">
    <property type="term" value="F:hydrolase activity"/>
    <property type="evidence" value="ECO:0007669"/>
    <property type="project" value="UniProtKB-KW"/>
</dbReference>
<dbReference type="GO" id="GO:0005524">
    <property type="term" value="F:ATP binding"/>
    <property type="evidence" value="ECO:0007669"/>
    <property type="project" value="UniProtKB-KW"/>
</dbReference>
<feature type="compositionally biased region" description="Basic residues" evidence="8">
    <location>
        <begin position="617"/>
        <end position="631"/>
    </location>
</feature>
<evidence type="ECO:0000259" key="10">
    <source>
        <dbReference type="PROSITE" id="PS51194"/>
    </source>
</evidence>
<evidence type="ECO:0000256" key="5">
    <source>
        <dbReference type="ARBA" id="ARBA00022884"/>
    </source>
</evidence>
<feature type="region of interest" description="Disordered" evidence="8">
    <location>
        <begin position="512"/>
        <end position="566"/>
    </location>
</feature>
<accession>A0A811P2G5</accession>
<feature type="region of interest" description="Disordered" evidence="8">
    <location>
        <begin position="588"/>
        <end position="645"/>
    </location>
</feature>
<feature type="short sequence motif" description="Q motif" evidence="6">
    <location>
        <begin position="24"/>
        <end position="52"/>
    </location>
</feature>
<dbReference type="InterPro" id="IPR011545">
    <property type="entry name" value="DEAD/DEAH_box_helicase_dom"/>
</dbReference>
<evidence type="ECO:0000313" key="12">
    <source>
        <dbReference type="EMBL" id="CAD6232851.1"/>
    </source>
</evidence>
<name>A0A811P2G5_9POAL</name>
<keyword evidence="4 7" id="KW-0067">ATP-binding</keyword>
<dbReference type="InterPro" id="IPR027417">
    <property type="entry name" value="P-loop_NTPase"/>
</dbReference>
<dbReference type="PROSITE" id="PS51192">
    <property type="entry name" value="HELICASE_ATP_BIND_1"/>
    <property type="match status" value="1"/>
</dbReference>
<feature type="domain" description="Helicase ATP-binding" evidence="9">
    <location>
        <begin position="55"/>
        <end position="232"/>
    </location>
</feature>
<dbReference type="PROSITE" id="PS00039">
    <property type="entry name" value="DEAD_ATP_HELICASE"/>
    <property type="match status" value="1"/>
</dbReference>
<keyword evidence="1 7" id="KW-0547">Nucleotide-binding</keyword>
<keyword evidence="5" id="KW-0694">RNA-binding</keyword>
<dbReference type="PANTHER" id="PTHR47959:SF1">
    <property type="entry name" value="ATP-DEPENDENT RNA HELICASE DBPA"/>
    <property type="match status" value="1"/>
</dbReference>
<comment type="caution">
    <text evidence="12">The sequence shown here is derived from an EMBL/GenBank/DDBJ whole genome shotgun (WGS) entry which is preliminary data.</text>
</comment>
<keyword evidence="2 7" id="KW-0378">Hydrolase</keyword>
<feature type="compositionally biased region" description="Basic and acidic residues" evidence="8">
    <location>
        <begin position="533"/>
        <end position="544"/>
    </location>
</feature>
<dbReference type="EMBL" id="CAJGYO010000005">
    <property type="protein sequence ID" value="CAD6232851.1"/>
    <property type="molecule type" value="Genomic_DNA"/>
</dbReference>
<dbReference type="PANTHER" id="PTHR47959">
    <property type="entry name" value="ATP-DEPENDENT RNA HELICASE RHLE-RELATED"/>
    <property type="match status" value="1"/>
</dbReference>
<dbReference type="SMART" id="SM00487">
    <property type="entry name" value="DEXDc"/>
    <property type="match status" value="1"/>
</dbReference>
<dbReference type="AlphaFoldDB" id="A0A811P2G5"/>
<evidence type="ECO:0000256" key="3">
    <source>
        <dbReference type="ARBA" id="ARBA00022806"/>
    </source>
</evidence>
<evidence type="ECO:0000259" key="11">
    <source>
        <dbReference type="PROSITE" id="PS51195"/>
    </source>
</evidence>
<feature type="domain" description="Helicase C-terminal" evidence="10">
    <location>
        <begin position="274"/>
        <end position="423"/>
    </location>
</feature>
<feature type="domain" description="DEAD-box RNA helicase Q" evidence="11">
    <location>
        <begin position="24"/>
        <end position="52"/>
    </location>
</feature>
<dbReference type="CDD" id="cd18787">
    <property type="entry name" value="SF2_C_DEAD"/>
    <property type="match status" value="1"/>
</dbReference>
<dbReference type="InterPro" id="IPR001650">
    <property type="entry name" value="Helicase_C-like"/>
</dbReference>
<dbReference type="PROSITE" id="PS51194">
    <property type="entry name" value="HELICASE_CTER"/>
    <property type="match status" value="1"/>
</dbReference>
<evidence type="ECO:0000256" key="6">
    <source>
        <dbReference type="PROSITE-ProRule" id="PRU00552"/>
    </source>
</evidence>
<dbReference type="SUPFAM" id="SSF52540">
    <property type="entry name" value="P-loop containing nucleoside triphosphate hydrolases"/>
    <property type="match status" value="1"/>
</dbReference>
<dbReference type="GO" id="GO:0005829">
    <property type="term" value="C:cytosol"/>
    <property type="evidence" value="ECO:0007669"/>
    <property type="project" value="TreeGrafter"/>
</dbReference>
<dbReference type="GO" id="GO:0003724">
    <property type="term" value="F:RNA helicase activity"/>
    <property type="evidence" value="ECO:0007669"/>
    <property type="project" value="InterPro"/>
</dbReference>
<proteinExistence type="inferred from homology"/>
<dbReference type="CDD" id="cd17960">
    <property type="entry name" value="DEADc_DDX55"/>
    <property type="match status" value="1"/>
</dbReference>
<evidence type="ECO:0008006" key="14">
    <source>
        <dbReference type="Google" id="ProtNLM"/>
    </source>
</evidence>
<sequence length="645" mass="71667">MAASTSAAAAAAAARKGALTDKRFSELSPALSPEVVEALDRGGFQRCTPVQAAAIPHLLSHKDVAVDAATGSGKTLAFIVPVVEILRRRSSRPKSHEVLALIISPTRELSSQIFNVAQPFFATLNGVSSMLLVGGFDIKAELKKVEEEGANILVGTPGKLCDIMHTDALEYKNLEILILDEADRLLDMGFQKHINFILSMLPKLRRTGLFSATQTKAVSDLSKAGLRNPIRVEVKTEAKSTSKDAGQQELGPSKTPLGLRLEYMICEASKKSSQLVDFLVQNSGKKIMVYFATCACVDYWAVVLPLINSLKGSPIIAYHGKMKQGLREKALASFSALSSGVLVCTDVAARGLDIPSVDLIVQYDPPQDPNVFIHRAGRTARYDQEGDAIVFLLPKEDTYVEFLKLRGVPLTERECPANTDDVIPQIRSAVLEDRNVMEKGLRAFVSFVRAYKEHHCSYIFRWKDLEIGKLAMEYGLLQIPSMPEVKHHSLSLEGFIPVDDVDITQIKYKDKAREKQRKKALKRKAEEEAQNPKPERKRAPEKPEKPKRKKTGKQRQSIQTKEDLDELAHEYRLLKKLKRGDIDEEEYEKLTGFGDSDGDASDGDASNLDERKEKGNKTQKLKQRGKCKGGSKKLEGRSKMRSKRR</sequence>